<evidence type="ECO:0000256" key="5">
    <source>
        <dbReference type="ARBA" id="ARBA00022833"/>
    </source>
</evidence>
<comment type="cofactor">
    <cofactor evidence="1">
        <name>Zn(2+)</name>
        <dbReference type="ChEBI" id="CHEBI:29105"/>
    </cofactor>
</comment>
<accession>A0ABT6Z1C1</accession>
<keyword evidence="6 7" id="KW-0482">Metalloprotease</keyword>
<dbReference type="EMBL" id="JASHIE010000006">
    <property type="protein sequence ID" value="MDI9874940.1"/>
    <property type="molecule type" value="Genomic_DNA"/>
</dbReference>
<dbReference type="SUPFAM" id="SSF55486">
    <property type="entry name" value="Metalloproteases ('zincins'), catalytic domain"/>
    <property type="match status" value="1"/>
</dbReference>
<name>A0ABT6Z1C1_9BACT</name>
<dbReference type="Proteomes" id="UP001225761">
    <property type="component" value="Unassembled WGS sequence"/>
</dbReference>
<gene>
    <name evidence="7" type="ORF">QM481_10420</name>
</gene>
<keyword evidence="5" id="KW-0862">Zinc</keyword>
<dbReference type="InterPro" id="IPR012962">
    <property type="entry name" value="Pept_M54_archaemetzincn"/>
</dbReference>
<dbReference type="Gene3D" id="3.40.390.10">
    <property type="entry name" value="Collagenase (Catalytic Domain)"/>
    <property type="match status" value="1"/>
</dbReference>
<dbReference type="RefSeq" id="WP_283381868.1">
    <property type="nucleotide sequence ID" value="NZ_JASHIE010000006.1"/>
</dbReference>
<evidence type="ECO:0000256" key="4">
    <source>
        <dbReference type="ARBA" id="ARBA00022801"/>
    </source>
</evidence>
<keyword evidence="8" id="KW-1185">Reference proteome</keyword>
<evidence type="ECO:0000256" key="1">
    <source>
        <dbReference type="ARBA" id="ARBA00001947"/>
    </source>
</evidence>
<sequence>MLVFLRQSKADDYVFIGLTNKDISNTKGSVKDFGVLGLGYSPGKACVASTFRLDKKARQEQLFKVAIHELGHTQGLPHCKQMHCFMRDAEGKNPTNEEKEFCKDCKKQLQKKGWKL</sequence>
<evidence type="ECO:0000256" key="2">
    <source>
        <dbReference type="ARBA" id="ARBA00022670"/>
    </source>
</evidence>
<proteinExistence type="predicted"/>
<evidence type="ECO:0000313" key="8">
    <source>
        <dbReference type="Proteomes" id="UP001225761"/>
    </source>
</evidence>
<dbReference type="EC" id="3.4.24.-" evidence="7"/>
<reference evidence="7 8" key="1">
    <citation type="submission" date="2023-05" db="EMBL/GenBank/DDBJ databases">
        <title>Novel species of genus Flectobacillus isolated from stream in China.</title>
        <authorList>
            <person name="Lu H."/>
        </authorList>
    </citation>
    <scope>NUCLEOTIDE SEQUENCE [LARGE SCALE GENOMIC DNA]</scope>
    <source>
        <strain evidence="7 8">LFS242W</strain>
    </source>
</reference>
<evidence type="ECO:0000313" key="7">
    <source>
        <dbReference type="EMBL" id="MDI9874940.1"/>
    </source>
</evidence>
<dbReference type="InterPro" id="IPR024079">
    <property type="entry name" value="MetalloPept_cat_dom_sf"/>
</dbReference>
<comment type="caution">
    <text evidence="7">The sequence shown here is derived from an EMBL/GenBank/DDBJ whole genome shotgun (WGS) entry which is preliminary data.</text>
</comment>
<keyword evidence="3" id="KW-0479">Metal-binding</keyword>
<dbReference type="PANTHER" id="PTHR15910">
    <property type="entry name" value="ARCHAEMETZINCIN"/>
    <property type="match status" value="1"/>
</dbReference>
<evidence type="ECO:0000256" key="3">
    <source>
        <dbReference type="ARBA" id="ARBA00022723"/>
    </source>
</evidence>
<dbReference type="PANTHER" id="PTHR15910:SF1">
    <property type="entry name" value="ARCHAEMETZINCIN-2"/>
    <property type="match status" value="1"/>
</dbReference>
<dbReference type="Pfam" id="PF07998">
    <property type="entry name" value="Peptidase_M54"/>
    <property type="match status" value="1"/>
</dbReference>
<organism evidence="7 8">
    <name type="scientific">Flectobacillus rivi</name>
    <dbReference type="NCBI Taxonomy" id="2984209"/>
    <lineage>
        <taxon>Bacteria</taxon>
        <taxon>Pseudomonadati</taxon>
        <taxon>Bacteroidota</taxon>
        <taxon>Cytophagia</taxon>
        <taxon>Cytophagales</taxon>
        <taxon>Flectobacillaceae</taxon>
        <taxon>Flectobacillus</taxon>
    </lineage>
</organism>
<dbReference type="GO" id="GO:0008237">
    <property type="term" value="F:metallopeptidase activity"/>
    <property type="evidence" value="ECO:0007669"/>
    <property type="project" value="UniProtKB-KW"/>
</dbReference>
<protein>
    <submittedName>
        <fullName evidence="7">Matrixin family metalloprotease</fullName>
        <ecNumber evidence="7">3.4.24.-</ecNumber>
    </submittedName>
</protein>
<evidence type="ECO:0000256" key="6">
    <source>
        <dbReference type="ARBA" id="ARBA00023049"/>
    </source>
</evidence>
<keyword evidence="2" id="KW-0645">Protease</keyword>
<keyword evidence="4 7" id="KW-0378">Hydrolase</keyword>